<proteinExistence type="predicted"/>
<dbReference type="EMBL" id="CCXY01000175">
    <property type="protein sequence ID" value="CEG12636.1"/>
    <property type="molecule type" value="Genomic_DNA"/>
</dbReference>
<protein>
    <submittedName>
        <fullName evidence="1">Uncharacterized protein</fullName>
    </submittedName>
</protein>
<dbReference type="AlphaFoldDB" id="A0A098EAU2"/>
<gene>
    <name evidence="1" type="ORF">MSIBF_A2560006</name>
</gene>
<reference evidence="1" key="1">
    <citation type="submission" date="2014-09" db="EMBL/GenBank/DDBJ databases">
        <authorList>
            <person name="Probst J Alexander"/>
        </authorList>
    </citation>
    <scope>NUCLEOTIDE SEQUENCE</scope>
</reference>
<evidence type="ECO:0000313" key="1">
    <source>
        <dbReference type="EMBL" id="CEG12636.1"/>
    </source>
</evidence>
<sequence length="39" mass="4536">MWIISPSIAVDLKDPYNLIGCSHNINIQLIVQEYDLLHR</sequence>
<organism evidence="1">
    <name type="scientific">groundwater metagenome</name>
    <dbReference type="NCBI Taxonomy" id="717931"/>
    <lineage>
        <taxon>unclassified sequences</taxon>
        <taxon>metagenomes</taxon>
        <taxon>ecological metagenomes</taxon>
    </lineage>
</organism>
<accession>A0A098EAU2</accession>
<name>A0A098EAU2_9ZZZZ</name>